<evidence type="ECO:0000313" key="3">
    <source>
        <dbReference type="Proteomes" id="UP000187429"/>
    </source>
</evidence>
<name>A0A1R1XI48_9FUNG</name>
<dbReference type="AlphaFoldDB" id="A0A1R1XI48"/>
<feature type="region of interest" description="Disordered" evidence="1">
    <location>
        <begin position="76"/>
        <end position="100"/>
    </location>
</feature>
<evidence type="ECO:0000313" key="2">
    <source>
        <dbReference type="EMBL" id="OMJ14309.1"/>
    </source>
</evidence>
<gene>
    <name evidence="2" type="ORF">AYI69_g8652</name>
</gene>
<accession>A0A1R1XI48</accession>
<dbReference type="OrthoDB" id="7484669at2759"/>
<evidence type="ECO:0000256" key="1">
    <source>
        <dbReference type="SAM" id="MobiDB-lite"/>
    </source>
</evidence>
<keyword evidence="3" id="KW-1185">Reference proteome</keyword>
<feature type="compositionally biased region" description="Basic and acidic residues" evidence="1">
    <location>
        <begin position="80"/>
        <end position="90"/>
    </location>
</feature>
<reference evidence="3" key="1">
    <citation type="submission" date="2017-01" db="EMBL/GenBank/DDBJ databases">
        <authorList>
            <person name="Wang Y."/>
            <person name="White M."/>
            <person name="Kvist S."/>
            <person name="Moncalvo J.-M."/>
        </authorList>
    </citation>
    <scope>NUCLEOTIDE SEQUENCE [LARGE SCALE GENOMIC DNA]</scope>
    <source>
        <strain evidence="3">ID-206-W2</strain>
    </source>
</reference>
<protein>
    <submittedName>
        <fullName evidence="2">Uncharacterized protein</fullName>
    </submittedName>
</protein>
<organism evidence="2 3">
    <name type="scientific">Smittium culicis</name>
    <dbReference type="NCBI Taxonomy" id="133412"/>
    <lineage>
        <taxon>Eukaryota</taxon>
        <taxon>Fungi</taxon>
        <taxon>Fungi incertae sedis</taxon>
        <taxon>Zoopagomycota</taxon>
        <taxon>Kickxellomycotina</taxon>
        <taxon>Harpellomycetes</taxon>
        <taxon>Harpellales</taxon>
        <taxon>Legeriomycetaceae</taxon>
        <taxon>Smittium</taxon>
    </lineage>
</organism>
<comment type="caution">
    <text evidence="2">The sequence shown here is derived from an EMBL/GenBank/DDBJ whole genome shotgun (WGS) entry which is preliminary data.</text>
</comment>
<sequence>MFYEFTRTLDDDLIKSYVRPAIDISPILGLFMEWGPSHELSTKKLTAKLCWLLSVTGFLRAVDIHRIDDERIHWPPNRKTVPDKPSHRSDFMPSSTIFGL</sequence>
<dbReference type="Proteomes" id="UP000187429">
    <property type="component" value="Unassembled WGS sequence"/>
</dbReference>
<proteinExistence type="predicted"/>
<dbReference type="EMBL" id="LSSM01004706">
    <property type="protein sequence ID" value="OMJ14309.1"/>
    <property type="molecule type" value="Genomic_DNA"/>
</dbReference>